<keyword evidence="1" id="KW-0472">Membrane</keyword>
<evidence type="ECO:0000313" key="2">
    <source>
        <dbReference type="EMBL" id="GAA3533384.1"/>
    </source>
</evidence>
<evidence type="ECO:0008006" key="4">
    <source>
        <dbReference type="Google" id="ProtNLM"/>
    </source>
</evidence>
<dbReference type="RefSeq" id="WP_345559250.1">
    <property type="nucleotide sequence ID" value="NZ_BAABDQ010000002.1"/>
</dbReference>
<evidence type="ECO:0000313" key="3">
    <source>
        <dbReference type="Proteomes" id="UP001500630"/>
    </source>
</evidence>
<name>A0ABP6VGM3_9ACTN</name>
<dbReference type="EMBL" id="BAABDQ010000002">
    <property type="protein sequence ID" value="GAA3533384.1"/>
    <property type="molecule type" value="Genomic_DNA"/>
</dbReference>
<dbReference type="Proteomes" id="UP001500630">
    <property type="component" value="Unassembled WGS sequence"/>
</dbReference>
<accession>A0ABP6VGM3</accession>
<comment type="caution">
    <text evidence="2">The sequence shown here is derived from an EMBL/GenBank/DDBJ whole genome shotgun (WGS) entry which is preliminary data.</text>
</comment>
<feature type="transmembrane region" description="Helical" evidence="1">
    <location>
        <begin position="12"/>
        <end position="29"/>
    </location>
</feature>
<protein>
    <recommendedName>
        <fullName evidence="4">SRPBCC family protein</fullName>
    </recommendedName>
</protein>
<reference evidence="3" key="1">
    <citation type="journal article" date="2019" name="Int. J. Syst. Evol. Microbiol.">
        <title>The Global Catalogue of Microorganisms (GCM) 10K type strain sequencing project: providing services to taxonomists for standard genome sequencing and annotation.</title>
        <authorList>
            <consortium name="The Broad Institute Genomics Platform"/>
            <consortium name="The Broad Institute Genome Sequencing Center for Infectious Disease"/>
            <person name="Wu L."/>
            <person name="Ma J."/>
        </authorList>
    </citation>
    <scope>NUCLEOTIDE SEQUENCE [LARGE SCALE GENOMIC DNA]</scope>
    <source>
        <strain evidence="3">JCM 17326</strain>
    </source>
</reference>
<keyword evidence="3" id="KW-1185">Reference proteome</keyword>
<keyword evidence="1" id="KW-1133">Transmembrane helix</keyword>
<feature type="transmembrane region" description="Helical" evidence="1">
    <location>
        <begin position="41"/>
        <end position="59"/>
    </location>
</feature>
<feature type="transmembrane region" description="Helical" evidence="1">
    <location>
        <begin position="120"/>
        <end position="140"/>
    </location>
</feature>
<proteinExistence type="predicted"/>
<organism evidence="2 3">
    <name type="scientific">Nonomuraea rosea</name>
    <dbReference type="NCBI Taxonomy" id="638574"/>
    <lineage>
        <taxon>Bacteria</taxon>
        <taxon>Bacillati</taxon>
        <taxon>Actinomycetota</taxon>
        <taxon>Actinomycetes</taxon>
        <taxon>Streptosporangiales</taxon>
        <taxon>Streptosporangiaceae</taxon>
        <taxon>Nonomuraea</taxon>
    </lineage>
</organism>
<keyword evidence="1" id="KW-0812">Transmembrane</keyword>
<sequence length="294" mass="31484">MEPERQPQQRARWILAGVLAALFAAMLLYRVLHAGHLEQTALFYVGIPAVIAVTVALTVRPRSTVGMVMASMTVALALAGPLLGEGVVCLVMAAPLFYLVGGIVALLIDERRRRPGDGRLSLLVVPLILAAALEGTAVSMPRAGEAAVTVAATGADVERALAAEPRFGPVESPFLRLGFPRPLRSEGTGLAVGDTRTITFTPRRSLGIGASPEPRSMTLRVSERAPGHVVFAVVADTTVARWMDLRQATFDWTADRLTVTIAYRRTFDPGWYFGPLQRYAVSEAAGYLAGTFTS</sequence>
<gene>
    <name evidence="2" type="ORF">GCM10022419_010780</name>
</gene>
<feature type="transmembrane region" description="Helical" evidence="1">
    <location>
        <begin position="66"/>
        <end position="84"/>
    </location>
</feature>
<evidence type="ECO:0000256" key="1">
    <source>
        <dbReference type="SAM" id="Phobius"/>
    </source>
</evidence>
<feature type="transmembrane region" description="Helical" evidence="1">
    <location>
        <begin position="90"/>
        <end position="108"/>
    </location>
</feature>